<keyword evidence="1" id="KW-0812">Transmembrane</keyword>
<feature type="transmembrane region" description="Helical" evidence="1">
    <location>
        <begin position="130"/>
        <end position="147"/>
    </location>
</feature>
<sequence>MTEDIEDIIYSETHYEIGLDDPEVPTQPIDSDQKEPIDVYSDVPDAPIRTHVSKRKRSYITRRGKGSLAATKKTVNGLLNKLRRFYGLLKRMVKKRLKIIKYVFIIQLFVNILGVNIPSIIFIIVNWFNVPIIMYVFALIDIIKVIMQII</sequence>
<feature type="transmembrane region" description="Helical" evidence="1">
    <location>
        <begin position="99"/>
        <end position="124"/>
    </location>
</feature>
<organism evidence="2">
    <name type="scientific">marine sediment metagenome</name>
    <dbReference type="NCBI Taxonomy" id="412755"/>
    <lineage>
        <taxon>unclassified sequences</taxon>
        <taxon>metagenomes</taxon>
        <taxon>ecological metagenomes</taxon>
    </lineage>
</organism>
<dbReference type="EMBL" id="BART01032603">
    <property type="protein sequence ID" value="GAH12722.1"/>
    <property type="molecule type" value="Genomic_DNA"/>
</dbReference>
<keyword evidence="1" id="KW-0472">Membrane</keyword>
<feature type="non-terminal residue" evidence="2">
    <location>
        <position position="150"/>
    </location>
</feature>
<dbReference type="AlphaFoldDB" id="X1CXZ4"/>
<name>X1CXZ4_9ZZZZ</name>
<comment type="caution">
    <text evidence="2">The sequence shown here is derived from an EMBL/GenBank/DDBJ whole genome shotgun (WGS) entry which is preliminary data.</text>
</comment>
<proteinExistence type="predicted"/>
<evidence type="ECO:0000313" key="2">
    <source>
        <dbReference type="EMBL" id="GAH12722.1"/>
    </source>
</evidence>
<keyword evidence="1" id="KW-1133">Transmembrane helix</keyword>
<reference evidence="2" key="1">
    <citation type="journal article" date="2014" name="Front. Microbiol.">
        <title>High frequency of phylogenetically diverse reductive dehalogenase-homologous genes in deep subseafloor sedimentary metagenomes.</title>
        <authorList>
            <person name="Kawai M."/>
            <person name="Futagami T."/>
            <person name="Toyoda A."/>
            <person name="Takaki Y."/>
            <person name="Nishi S."/>
            <person name="Hori S."/>
            <person name="Arai W."/>
            <person name="Tsubouchi T."/>
            <person name="Morono Y."/>
            <person name="Uchiyama I."/>
            <person name="Ito T."/>
            <person name="Fujiyama A."/>
            <person name="Inagaki F."/>
            <person name="Takami H."/>
        </authorList>
    </citation>
    <scope>NUCLEOTIDE SEQUENCE</scope>
    <source>
        <strain evidence="2">Expedition CK06-06</strain>
    </source>
</reference>
<accession>X1CXZ4</accession>
<evidence type="ECO:0000256" key="1">
    <source>
        <dbReference type="SAM" id="Phobius"/>
    </source>
</evidence>
<gene>
    <name evidence="2" type="ORF">S01H4_56293</name>
</gene>
<protein>
    <submittedName>
        <fullName evidence="2">Uncharacterized protein</fullName>
    </submittedName>
</protein>